<accession>Q6AK36</accession>
<gene>
    <name evidence="1" type="ordered locus">DP2561</name>
</gene>
<evidence type="ECO:0000313" key="2">
    <source>
        <dbReference type="Proteomes" id="UP000000602"/>
    </source>
</evidence>
<dbReference type="EMBL" id="CR522870">
    <property type="protein sequence ID" value="CAG37290.1"/>
    <property type="molecule type" value="Genomic_DNA"/>
</dbReference>
<reference evidence="2" key="1">
    <citation type="journal article" date="2004" name="Environ. Microbiol.">
        <title>The genome of Desulfotalea psychrophila, a sulfate-reducing bacterium from permanently cold Arctic sediments.</title>
        <authorList>
            <person name="Rabus R."/>
            <person name="Ruepp A."/>
            <person name="Frickey T."/>
            <person name="Rattei T."/>
            <person name="Fartmann B."/>
            <person name="Stark M."/>
            <person name="Bauer M."/>
            <person name="Zibat A."/>
            <person name="Lombardot T."/>
            <person name="Becker I."/>
            <person name="Amann J."/>
            <person name="Gellner K."/>
            <person name="Teeling H."/>
            <person name="Leuschner W.D."/>
            <person name="Gloeckner F.-O."/>
            <person name="Lupas A.N."/>
            <person name="Amann R."/>
            <person name="Klenk H.-P."/>
        </authorList>
    </citation>
    <scope>NUCLEOTIDE SEQUENCE [LARGE SCALE GENOMIC DNA]</scope>
    <source>
        <strain evidence="2">DSM 12343 / LSv54</strain>
    </source>
</reference>
<proteinExistence type="predicted"/>
<keyword evidence="2" id="KW-1185">Reference proteome</keyword>
<dbReference type="Proteomes" id="UP000000602">
    <property type="component" value="Chromosome"/>
</dbReference>
<dbReference type="KEGG" id="dps:DP2561"/>
<dbReference type="STRING" id="177439.DP2561"/>
<organism evidence="1 2">
    <name type="scientific">Desulfotalea psychrophila (strain LSv54 / DSM 12343)</name>
    <dbReference type="NCBI Taxonomy" id="177439"/>
    <lineage>
        <taxon>Bacteria</taxon>
        <taxon>Pseudomonadati</taxon>
        <taxon>Thermodesulfobacteriota</taxon>
        <taxon>Desulfobulbia</taxon>
        <taxon>Desulfobulbales</taxon>
        <taxon>Desulfocapsaceae</taxon>
        <taxon>Desulfotalea</taxon>
    </lineage>
</organism>
<sequence>MAIKTSSEILAICKANKKIRNACQMAHSKEIAGLTEQYTQSLPARIDKDKKQYAHSIAGYIQ</sequence>
<evidence type="ECO:0000313" key="1">
    <source>
        <dbReference type="EMBL" id="CAG37290.1"/>
    </source>
</evidence>
<name>Q6AK36_DESPS</name>
<dbReference type="HOGENOM" id="CLU_2896804_0_0_7"/>
<protein>
    <submittedName>
        <fullName evidence="1">Uncharacterized protein</fullName>
    </submittedName>
</protein>
<dbReference type="AlphaFoldDB" id="Q6AK36"/>